<organism evidence="1">
    <name type="scientific">Siphoviridae sp. ct9Y44</name>
    <dbReference type="NCBI Taxonomy" id="2826176"/>
    <lineage>
        <taxon>Viruses</taxon>
        <taxon>Duplodnaviria</taxon>
        <taxon>Heunggongvirae</taxon>
        <taxon>Uroviricota</taxon>
        <taxon>Caudoviricetes</taxon>
    </lineage>
</organism>
<dbReference type="EMBL" id="BK014770">
    <property type="protein sequence ID" value="DAD75042.1"/>
    <property type="molecule type" value="Genomic_DNA"/>
</dbReference>
<protein>
    <recommendedName>
        <fullName evidence="2">DUF551 domain-containing protein</fullName>
    </recommendedName>
</protein>
<proteinExistence type="predicted"/>
<sequence>MSRLTETDSQGNWALSGVAWKSLYAGQIITDGMWEKIYGALWKLMEYENTGFSPDQISDMCDLYDEKCEELEKANMHWIPVSDQIPDVEDLHDISIDHCTGYLVQTRSGGMMIAHYIRVFGDTYFECRTLPIRDVVAWMPLPEPYRRNGGKRL</sequence>
<evidence type="ECO:0008006" key="2">
    <source>
        <dbReference type="Google" id="ProtNLM"/>
    </source>
</evidence>
<reference evidence="1" key="1">
    <citation type="journal article" date="2021" name="Proc. Natl. Acad. Sci. U.S.A.">
        <title>A Catalog of Tens of Thousands of Viruses from Human Metagenomes Reveals Hidden Associations with Chronic Diseases.</title>
        <authorList>
            <person name="Tisza M.J."/>
            <person name="Buck C.B."/>
        </authorList>
    </citation>
    <scope>NUCLEOTIDE SEQUENCE</scope>
    <source>
        <strain evidence="1">Ct9Y44</strain>
    </source>
</reference>
<name>A0A8S5LYK5_9CAUD</name>
<accession>A0A8S5LYK5</accession>
<evidence type="ECO:0000313" key="1">
    <source>
        <dbReference type="EMBL" id="DAD75042.1"/>
    </source>
</evidence>